<feature type="compositionally biased region" description="Low complexity" evidence="1">
    <location>
        <begin position="81"/>
        <end position="90"/>
    </location>
</feature>
<dbReference type="OrthoDB" id="9099264at2"/>
<sequence length="103" mass="10550">MKSFACIIAAALVLASPLSCFAQSTDQPVTRAQVKAELVQLENAGYRPSMNDPYYPAKIQAAEARVQTAAPAATSYGGAADGTASSSAPAQMGVGGHSIYFGH</sequence>
<dbReference type="Proteomes" id="UP000054925">
    <property type="component" value="Unassembled WGS sequence"/>
</dbReference>
<reference evidence="3" key="1">
    <citation type="submission" date="2016-01" db="EMBL/GenBank/DDBJ databases">
        <authorList>
            <person name="Peeters C."/>
        </authorList>
    </citation>
    <scope>NUCLEOTIDE SEQUENCE [LARGE SCALE GENOMIC DNA]</scope>
    <source>
        <strain evidence="3">LMG 22937</strain>
    </source>
</reference>
<dbReference type="Pfam" id="PF13663">
    <property type="entry name" value="DUF4148"/>
    <property type="match status" value="1"/>
</dbReference>
<comment type="caution">
    <text evidence="3">The sequence shown here is derived from an EMBL/GenBank/DDBJ whole genome shotgun (WGS) entry which is preliminary data.</text>
</comment>
<proteinExistence type="predicted"/>
<protein>
    <submittedName>
        <fullName evidence="3">Purine nucleoside phosphorylase</fullName>
    </submittedName>
</protein>
<evidence type="ECO:0000313" key="4">
    <source>
        <dbReference type="Proteomes" id="UP000054925"/>
    </source>
</evidence>
<feature type="chain" id="PRO_5011117090" evidence="2">
    <location>
        <begin position="23"/>
        <end position="103"/>
    </location>
</feature>
<organism evidence="3 4">
    <name type="scientific">Caballeronia terrestris</name>
    <dbReference type="NCBI Taxonomy" id="1226301"/>
    <lineage>
        <taxon>Bacteria</taxon>
        <taxon>Pseudomonadati</taxon>
        <taxon>Pseudomonadota</taxon>
        <taxon>Betaproteobacteria</taxon>
        <taxon>Burkholderiales</taxon>
        <taxon>Burkholderiaceae</taxon>
        <taxon>Caballeronia</taxon>
    </lineage>
</organism>
<evidence type="ECO:0000256" key="2">
    <source>
        <dbReference type="SAM" id="SignalP"/>
    </source>
</evidence>
<keyword evidence="4" id="KW-1185">Reference proteome</keyword>
<evidence type="ECO:0000313" key="3">
    <source>
        <dbReference type="EMBL" id="SAL30661.1"/>
    </source>
</evidence>
<feature type="signal peptide" evidence="2">
    <location>
        <begin position="1"/>
        <end position="22"/>
    </location>
</feature>
<dbReference type="AlphaFoldDB" id="A0A158GFN8"/>
<dbReference type="InterPro" id="IPR025421">
    <property type="entry name" value="DUF4148"/>
</dbReference>
<gene>
    <name evidence="3" type="ORF">AWB67_01284</name>
</gene>
<dbReference type="RefSeq" id="WP_087655509.1">
    <property type="nucleotide sequence ID" value="NZ_FCOL02000005.1"/>
</dbReference>
<feature type="region of interest" description="Disordered" evidence="1">
    <location>
        <begin position="81"/>
        <end position="103"/>
    </location>
</feature>
<dbReference type="EMBL" id="FCOL02000005">
    <property type="protein sequence ID" value="SAL30661.1"/>
    <property type="molecule type" value="Genomic_DNA"/>
</dbReference>
<accession>A0A158GFN8</accession>
<keyword evidence="2" id="KW-0732">Signal</keyword>
<evidence type="ECO:0000256" key="1">
    <source>
        <dbReference type="SAM" id="MobiDB-lite"/>
    </source>
</evidence>
<name>A0A158GFN8_9BURK</name>